<name>A0A8S1EEY8_9PELO</name>
<dbReference type="Proteomes" id="UP000494206">
    <property type="component" value="Unassembled WGS sequence"/>
</dbReference>
<evidence type="ECO:0000313" key="2">
    <source>
        <dbReference type="EMBL" id="CAB3398573.1"/>
    </source>
</evidence>
<gene>
    <name evidence="2" type="ORF">CBOVIS_LOCUS1833</name>
</gene>
<keyword evidence="1" id="KW-0732">Signal</keyword>
<sequence length="168" mass="18543">MMIRLELLVLLITYCSCQFCPIGYSDLRQGTPCTATTYCQVVGGGSYTCVRGYCCRSNIAQDDANYCRARRSSIQRTSDGGVVDCFAQQCRQGYQCEYSEALAIYICCSTSPGVPQFDDAPGTVRLVPGTARAVQCFEPNHCLWVDTPNCVDSNEWGYKVCCSTFNCN</sequence>
<reference evidence="2 3" key="1">
    <citation type="submission" date="2020-04" db="EMBL/GenBank/DDBJ databases">
        <authorList>
            <person name="Laetsch R D."/>
            <person name="Stevens L."/>
            <person name="Kumar S."/>
            <person name="Blaxter L. M."/>
        </authorList>
    </citation>
    <scope>NUCLEOTIDE SEQUENCE [LARGE SCALE GENOMIC DNA]</scope>
</reference>
<dbReference type="AlphaFoldDB" id="A0A8S1EEY8"/>
<organism evidence="2 3">
    <name type="scientific">Caenorhabditis bovis</name>
    <dbReference type="NCBI Taxonomy" id="2654633"/>
    <lineage>
        <taxon>Eukaryota</taxon>
        <taxon>Metazoa</taxon>
        <taxon>Ecdysozoa</taxon>
        <taxon>Nematoda</taxon>
        <taxon>Chromadorea</taxon>
        <taxon>Rhabditida</taxon>
        <taxon>Rhabditina</taxon>
        <taxon>Rhabditomorpha</taxon>
        <taxon>Rhabditoidea</taxon>
        <taxon>Rhabditidae</taxon>
        <taxon>Peloderinae</taxon>
        <taxon>Caenorhabditis</taxon>
    </lineage>
</organism>
<evidence type="ECO:0008006" key="4">
    <source>
        <dbReference type="Google" id="ProtNLM"/>
    </source>
</evidence>
<accession>A0A8S1EEY8</accession>
<keyword evidence="3" id="KW-1185">Reference proteome</keyword>
<evidence type="ECO:0000256" key="1">
    <source>
        <dbReference type="SAM" id="SignalP"/>
    </source>
</evidence>
<comment type="caution">
    <text evidence="2">The sequence shown here is derived from an EMBL/GenBank/DDBJ whole genome shotgun (WGS) entry which is preliminary data.</text>
</comment>
<evidence type="ECO:0000313" key="3">
    <source>
        <dbReference type="Proteomes" id="UP000494206"/>
    </source>
</evidence>
<dbReference type="OrthoDB" id="5861823at2759"/>
<feature type="signal peptide" evidence="1">
    <location>
        <begin position="1"/>
        <end position="17"/>
    </location>
</feature>
<feature type="chain" id="PRO_5035810326" description="EB domain-containing protein" evidence="1">
    <location>
        <begin position="18"/>
        <end position="168"/>
    </location>
</feature>
<dbReference type="EMBL" id="CADEPM010000001">
    <property type="protein sequence ID" value="CAB3398573.1"/>
    <property type="molecule type" value="Genomic_DNA"/>
</dbReference>
<proteinExistence type="predicted"/>
<protein>
    <recommendedName>
        <fullName evidence="4">EB domain-containing protein</fullName>
    </recommendedName>
</protein>